<feature type="region of interest" description="Disordered" evidence="3">
    <location>
        <begin position="717"/>
        <end position="741"/>
    </location>
</feature>
<evidence type="ECO:0000313" key="6">
    <source>
        <dbReference type="Proteomes" id="UP000233524"/>
    </source>
</evidence>
<dbReference type="CDD" id="cd08249">
    <property type="entry name" value="enoyl_reductase_like"/>
    <property type="match status" value="1"/>
</dbReference>
<comment type="similarity">
    <text evidence="1">Belongs to the zinc-containing alcohol dehydrogenase family.</text>
</comment>
<feature type="region of interest" description="Disordered" evidence="3">
    <location>
        <begin position="835"/>
        <end position="857"/>
    </location>
</feature>
<accession>A0A2N3MYM7</accession>
<feature type="domain" description="Enoyl reductase (ER)" evidence="4">
    <location>
        <begin position="1358"/>
        <end position="1688"/>
    </location>
</feature>
<organism evidence="5 6">
    <name type="scientific">Lomentospora prolificans</name>
    <dbReference type="NCBI Taxonomy" id="41688"/>
    <lineage>
        <taxon>Eukaryota</taxon>
        <taxon>Fungi</taxon>
        <taxon>Dikarya</taxon>
        <taxon>Ascomycota</taxon>
        <taxon>Pezizomycotina</taxon>
        <taxon>Sordariomycetes</taxon>
        <taxon>Hypocreomycetidae</taxon>
        <taxon>Microascales</taxon>
        <taxon>Microascaceae</taxon>
        <taxon>Lomentospora</taxon>
    </lineage>
</organism>
<dbReference type="PANTHER" id="PTHR39596">
    <property type="match status" value="1"/>
</dbReference>
<dbReference type="SUPFAM" id="SSF51735">
    <property type="entry name" value="NAD(P)-binding Rossmann-fold domains"/>
    <property type="match status" value="1"/>
</dbReference>
<dbReference type="PANTHER" id="PTHR39596:SF2">
    <property type="entry name" value="HET DOMAIN PROTEIN (AFU_ORTHOLOGUE AFUA_1G17550)-RELATED"/>
    <property type="match status" value="1"/>
</dbReference>
<dbReference type="EMBL" id="NLAX01001623">
    <property type="protein sequence ID" value="PKS05283.1"/>
    <property type="molecule type" value="Genomic_DNA"/>
</dbReference>
<dbReference type="STRING" id="41688.A0A2N3MYM7"/>
<dbReference type="InterPro" id="IPR020843">
    <property type="entry name" value="ER"/>
</dbReference>
<keyword evidence="6" id="KW-1185">Reference proteome</keyword>
<comment type="caution">
    <text evidence="5">The sequence shown here is derived from an EMBL/GenBank/DDBJ whole genome shotgun (WGS) entry which is preliminary data.</text>
</comment>
<dbReference type="OrthoDB" id="20872at2759"/>
<dbReference type="SUPFAM" id="SSF48452">
    <property type="entry name" value="TPR-like"/>
    <property type="match status" value="2"/>
</dbReference>
<feature type="region of interest" description="Disordered" evidence="3">
    <location>
        <begin position="778"/>
        <end position="810"/>
    </location>
</feature>
<dbReference type="InParanoid" id="A0A2N3MYM7"/>
<reference evidence="5 6" key="1">
    <citation type="journal article" date="2017" name="G3 (Bethesda)">
        <title>First Draft Genome Sequence of the Pathogenic Fungus Lomentospora prolificans (Formerly Scedosporium prolificans).</title>
        <authorList>
            <person name="Luo R."/>
            <person name="Zimin A."/>
            <person name="Workman R."/>
            <person name="Fan Y."/>
            <person name="Pertea G."/>
            <person name="Grossman N."/>
            <person name="Wear M.P."/>
            <person name="Jia B."/>
            <person name="Miller H."/>
            <person name="Casadevall A."/>
            <person name="Timp W."/>
            <person name="Zhang S.X."/>
            <person name="Salzberg S.L."/>
        </authorList>
    </citation>
    <scope>NUCLEOTIDE SEQUENCE [LARGE SCALE GENOMIC DNA]</scope>
    <source>
        <strain evidence="5 6">JHH-5317</strain>
    </source>
</reference>
<dbReference type="SMART" id="SM00829">
    <property type="entry name" value="PKS_ER"/>
    <property type="match status" value="1"/>
</dbReference>
<dbReference type="Pfam" id="PF00107">
    <property type="entry name" value="ADH_zinc_N"/>
    <property type="match status" value="1"/>
</dbReference>
<dbReference type="InterPro" id="IPR013154">
    <property type="entry name" value="ADH-like_N"/>
</dbReference>
<dbReference type="Gene3D" id="1.25.40.10">
    <property type="entry name" value="Tetratricopeptide repeat domain"/>
    <property type="match status" value="2"/>
</dbReference>
<dbReference type="Proteomes" id="UP000233524">
    <property type="component" value="Unassembled WGS sequence"/>
</dbReference>
<dbReference type="GO" id="GO:0016651">
    <property type="term" value="F:oxidoreductase activity, acting on NAD(P)H"/>
    <property type="evidence" value="ECO:0007669"/>
    <property type="project" value="InterPro"/>
</dbReference>
<protein>
    <recommendedName>
        <fullName evidence="4">Enoyl reductase (ER) domain-containing protein</fullName>
    </recommendedName>
</protein>
<dbReference type="InterPro" id="IPR011032">
    <property type="entry name" value="GroES-like_sf"/>
</dbReference>
<sequence>MVLQLASPDPMVGIFYYHQLLAREFHGPRRATLPVPPLLLDGSTKLTLPPVSGNGGDKCSNSGFRHDMWLESPVEATPDEYRDVGFLTHLGLFCAAAKVRDCTSTRCREAFAIMDSAAPPCSWNAFRNWAVVAMACQQTLAQACLERLAEQPRKESFADAVRTSRGHTHLVHAARGCFWVLENSRKRSSQFQPTHDGYPSSVVDLREVCNVIYWMANIQAFRDLGVTSFRRWDHYYLLEEVTLPPIWQATKKVAGLGLCSCRFWNFVNLADRKQSDLPDVIYSLGQGSRRIALHHPHHQACAPTKCQFSHKDSTKVEQLHKCTPGDCEQTKFRVEDLVTALELGEGTSWSRSSLALSAPGDRYIAISHVWSDGTGVGVKGQGVVNSCLFDYFACLAKSLDCNGIWWDAISIPLEPKARARAIGQMHKNYIGAEYTVVHDQYLLNIEFTDPETACLAIVLSPWFTRGWTALELRMSNRVKVLFKGVDSSNPDIKDLEHDILAKDPGSVSRTHWLASSMISRLRTAAIEYVDDILAILRPRSTSWVRDRTVIAGLLTGVRRCDYSRSEGEITRDIITHIGAIPHSALLHGMPTMFETGPFSWCPATLDDMPIDLGVDLDKRKTRDARMLRVSDKGAATGRWYCEPVTARQIKNRRLEPHGDHISVAVYFYNALLHWENCLILRERKGDPNPALLVVTVQVDRDDGLIDCRYVGAVRISEDDREEEKENRGDDSDDDVDKGGSGDSQYFCEVAVRLGNENGHPDRPARDVVADWCQYRDSLRDRPSSTLRPPQNPNKNPDAKPSIQDSSQYRNKKFIERFKKRRKRVENPWYKEPAVKRYSPPREDETEESGNKDDWEPTEMMDQRLPQALQSEGAENLIRLLISGKVDIPSKVEEALSFGDLILFGSTYLENNMLPESEASCRRAIGVLPQARTANEMSTLTDMSVLAKVCWKLKLFNEARHVYGLLIGRCIPEDIQHQGIKFRAIGELCLLLAALNEMSEASERYREMLRMFGNPPDVVYAFAYDGEARMKLPHFQRNELDFEAENIYNKALKVLEKQCGSGHAITAITALNLAAAILGQGDISEAEEMLYGAIRDLEKVVGHDHVLTLRAKFEVARIYILQGRMTEPERMIVLLRECESRLGQQHWLSRLINLTCGAVYEYLERFDEAIPILQRAQEGRAERGSTADIYLAACAKRDLGIVYSRLGKLDEAESECEEALREFEGLPRPETAEEYVTIFCLGAIRDAQAGRDGAEDMFRKSLAGLERLCGPTDPETREVVSKLGRLCRRGVVVKIDDDEEASESSYEHVLRAIYQLSHLLERCGDLEGSKVRVERAFPGYESVFQHEIPSSCPFPVDKGDYAFNSELEDHEILVRNEALAINKVEWSDEKGDPDGEMDDRSIDYSNDDSIMADDVAGVVRRVGAGAGTGFRVGDRVLGHAVYSATGAKKHAGFRRYTVLPSSMASRIPRTLSFEDAVVLPLGVSTAAAALFQQEYLHLPSPARRRGTGNVRDGTLLVMGGTTSAGTNAIQLATAAGFKVIATALPKDFDFVKEFGARQVVDSRSPSLVDGLVNAFGQDQIAGAFDTVGTEYTTGAAIAVLGRVRGRKIVVSVMGNGPPAAALIPGGITSKVLTANAGADIRTDAVSSSIYGEFLPRALEAGKYKVQPGTRVTNGLGSIQAGLEAGKKMVVRL</sequence>
<dbReference type="InterPro" id="IPR011990">
    <property type="entry name" value="TPR-like_helical_dom_sf"/>
</dbReference>
<dbReference type="InterPro" id="IPR013149">
    <property type="entry name" value="ADH-like_C"/>
</dbReference>
<gene>
    <name evidence="5" type="ORF">jhhlp_008655</name>
</gene>
<evidence type="ECO:0000256" key="3">
    <source>
        <dbReference type="SAM" id="MobiDB-lite"/>
    </source>
</evidence>
<dbReference type="Gene3D" id="3.90.180.10">
    <property type="entry name" value="Medium-chain alcohol dehydrogenases, catalytic domain"/>
    <property type="match status" value="1"/>
</dbReference>
<evidence type="ECO:0000256" key="1">
    <source>
        <dbReference type="ARBA" id="ARBA00008072"/>
    </source>
</evidence>
<dbReference type="SUPFAM" id="SSF50129">
    <property type="entry name" value="GroES-like"/>
    <property type="match status" value="1"/>
</dbReference>
<keyword evidence="2" id="KW-0560">Oxidoreductase</keyword>
<evidence type="ECO:0000256" key="2">
    <source>
        <dbReference type="ARBA" id="ARBA00023002"/>
    </source>
</evidence>
<dbReference type="Pfam" id="PF13374">
    <property type="entry name" value="TPR_10"/>
    <property type="match status" value="1"/>
</dbReference>
<dbReference type="VEuPathDB" id="FungiDB:jhhlp_008655"/>
<proteinExistence type="inferred from homology"/>
<evidence type="ECO:0000313" key="5">
    <source>
        <dbReference type="EMBL" id="PKS05283.1"/>
    </source>
</evidence>
<evidence type="ECO:0000259" key="4">
    <source>
        <dbReference type="SMART" id="SM00829"/>
    </source>
</evidence>
<name>A0A2N3MYM7_9PEZI</name>
<feature type="compositionally biased region" description="Polar residues" evidence="3">
    <location>
        <begin position="783"/>
        <end position="794"/>
    </location>
</feature>
<dbReference type="Gene3D" id="3.40.50.720">
    <property type="entry name" value="NAD(P)-binding Rossmann-like Domain"/>
    <property type="match status" value="1"/>
</dbReference>
<dbReference type="InterPro" id="IPR036291">
    <property type="entry name" value="NAD(P)-bd_dom_sf"/>
</dbReference>
<dbReference type="InterPro" id="IPR047122">
    <property type="entry name" value="Trans-enoyl_RdTase-like"/>
</dbReference>
<dbReference type="Pfam" id="PF08240">
    <property type="entry name" value="ADH_N"/>
    <property type="match status" value="1"/>
</dbReference>